<protein>
    <submittedName>
        <fullName evidence="1">Uncharacterized protein</fullName>
    </submittedName>
</protein>
<gene>
    <name evidence="1" type="ORF">NAV_LOCUS1424</name>
</gene>
<dbReference type="EMBL" id="UPTC01000123">
    <property type="protein sequence ID" value="VBB26594.1"/>
    <property type="molecule type" value="Genomic_DNA"/>
</dbReference>
<organism evidence="1 2">
    <name type="scientific">Acanthocheilonema viteae</name>
    <name type="common">Filarial nematode worm</name>
    <name type="synonym">Dipetalonema viteae</name>
    <dbReference type="NCBI Taxonomy" id="6277"/>
    <lineage>
        <taxon>Eukaryota</taxon>
        <taxon>Metazoa</taxon>
        <taxon>Ecdysozoa</taxon>
        <taxon>Nematoda</taxon>
        <taxon>Chromadorea</taxon>
        <taxon>Rhabditida</taxon>
        <taxon>Spirurina</taxon>
        <taxon>Spiruromorpha</taxon>
        <taxon>Filarioidea</taxon>
        <taxon>Onchocercidae</taxon>
        <taxon>Acanthocheilonema</taxon>
    </lineage>
</organism>
<evidence type="ECO:0000313" key="2">
    <source>
        <dbReference type="Proteomes" id="UP000276991"/>
    </source>
</evidence>
<dbReference type="AlphaFoldDB" id="A0A498S4S7"/>
<evidence type="ECO:0000313" key="1">
    <source>
        <dbReference type="EMBL" id="VBB26594.1"/>
    </source>
</evidence>
<reference evidence="1 2" key="1">
    <citation type="submission" date="2018-08" db="EMBL/GenBank/DDBJ databases">
        <authorList>
            <person name="Laetsch R D."/>
            <person name="Stevens L."/>
            <person name="Kumar S."/>
            <person name="Blaxter L. M."/>
        </authorList>
    </citation>
    <scope>NUCLEOTIDE SEQUENCE [LARGE SCALE GENOMIC DNA]</scope>
</reference>
<name>A0A498S4S7_ACAVI</name>
<proteinExistence type="predicted"/>
<accession>A0A498S4S7</accession>
<sequence length="96" mass="11026">MEQLIDSWPFNTLPRVVQNGSCEWMRGSCWIEGNFPLEAIPSRKDIEEETWSRGHSKWSYVKKSPVLNAEPNSRNWISPKSKSALRVTFNSTAVNS</sequence>
<keyword evidence="2" id="KW-1185">Reference proteome</keyword>
<dbReference type="Proteomes" id="UP000276991">
    <property type="component" value="Unassembled WGS sequence"/>
</dbReference>